<evidence type="ECO:0000313" key="1">
    <source>
        <dbReference type="EMBL" id="KAI5661961.1"/>
    </source>
</evidence>
<reference evidence="2" key="1">
    <citation type="journal article" date="2023" name="Nat. Plants">
        <title>Single-cell RNA sequencing provides a high-resolution roadmap for understanding the multicellular compartmentation of specialized metabolism.</title>
        <authorList>
            <person name="Sun S."/>
            <person name="Shen X."/>
            <person name="Li Y."/>
            <person name="Li Y."/>
            <person name="Wang S."/>
            <person name="Li R."/>
            <person name="Zhang H."/>
            <person name="Shen G."/>
            <person name="Guo B."/>
            <person name="Wei J."/>
            <person name="Xu J."/>
            <person name="St-Pierre B."/>
            <person name="Chen S."/>
            <person name="Sun C."/>
        </authorList>
    </citation>
    <scope>NUCLEOTIDE SEQUENCE [LARGE SCALE GENOMIC DNA]</scope>
</reference>
<gene>
    <name evidence="1" type="ORF">M9H77_21284</name>
</gene>
<name>A0ACC0AML2_CATRO</name>
<dbReference type="Proteomes" id="UP001060085">
    <property type="component" value="Linkage Group LG05"/>
</dbReference>
<accession>A0ACC0AML2</accession>
<dbReference type="EMBL" id="CM044705">
    <property type="protein sequence ID" value="KAI5661961.1"/>
    <property type="molecule type" value="Genomic_DNA"/>
</dbReference>
<protein>
    <submittedName>
        <fullName evidence="1">Uncharacterized protein</fullName>
    </submittedName>
</protein>
<evidence type="ECO:0000313" key="2">
    <source>
        <dbReference type="Proteomes" id="UP001060085"/>
    </source>
</evidence>
<proteinExistence type="predicted"/>
<organism evidence="1 2">
    <name type="scientific">Catharanthus roseus</name>
    <name type="common">Madagascar periwinkle</name>
    <name type="synonym">Vinca rosea</name>
    <dbReference type="NCBI Taxonomy" id="4058"/>
    <lineage>
        <taxon>Eukaryota</taxon>
        <taxon>Viridiplantae</taxon>
        <taxon>Streptophyta</taxon>
        <taxon>Embryophyta</taxon>
        <taxon>Tracheophyta</taxon>
        <taxon>Spermatophyta</taxon>
        <taxon>Magnoliopsida</taxon>
        <taxon>eudicotyledons</taxon>
        <taxon>Gunneridae</taxon>
        <taxon>Pentapetalae</taxon>
        <taxon>asterids</taxon>
        <taxon>lamiids</taxon>
        <taxon>Gentianales</taxon>
        <taxon>Apocynaceae</taxon>
        <taxon>Rauvolfioideae</taxon>
        <taxon>Vinceae</taxon>
        <taxon>Catharanthinae</taxon>
        <taxon>Catharanthus</taxon>
    </lineage>
</organism>
<keyword evidence="2" id="KW-1185">Reference proteome</keyword>
<sequence length="518" mass="59182">MGNFNFYTLIAGSCVLALVILAWKVLNFMLLTPRKIEKFLRSQGLNGNSYKPFLGDLNELGMMLGEAYSKPINLSDDIVPRVIPFFIKTFKEYGHNSFMWLGPKPAVFILEPELVKEVMVKYTIFQKPHSNALTKLLAEGLVSYEGHKWTKHRKIITPAFHVEKLKHMLPAFHLSASEMLNKWEEIISAEGSGELDTWPHLQNLSSDAISRTAFGSSYEEGKKIFELQREQADHVMTVARTILYIPGYRFLPTKRNKRMKYIKRAVEDSIRDIIDKRMKAMKAGEANNDDLLGILLESNEKEIQQYGDKKFGMTTKDVIEECKLFYFAGEETTSVLLVWTLVLLSKHQEWQSRAREEVLQVFGRKEPDFEGLNHLKTVTMILYETLRLYPPVVSLNRRINEDTKIGKYSLPAGALVTLPVILLQHDSEIWGEDAKEFNPERFAEGVSNATKGQLAFLPFGWGPRICIGQNFSMVEAKLALAMILQRFSFELSGSYTHAPHTIVTMQPQHGAHLILHKL</sequence>
<comment type="caution">
    <text evidence="1">The sequence shown here is derived from an EMBL/GenBank/DDBJ whole genome shotgun (WGS) entry which is preliminary data.</text>
</comment>